<evidence type="ECO:0000259" key="1">
    <source>
        <dbReference type="Pfam" id="PF01636"/>
    </source>
</evidence>
<dbReference type="VEuPathDB" id="FungiDB:GMDG_02296"/>
<dbReference type="Proteomes" id="UP000077154">
    <property type="component" value="Unassembled WGS sequence"/>
</dbReference>
<dbReference type="OrthoDB" id="10003767at2759"/>
<dbReference type="InterPro" id="IPR011009">
    <property type="entry name" value="Kinase-like_dom_sf"/>
</dbReference>
<dbReference type="InterPro" id="IPR051678">
    <property type="entry name" value="AGP_Transferase"/>
</dbReference>
<proteinExistence type="predicted"/>
<dbReference type="GeneID" id="36288995"/>
<evidence type="ECO:0000313" key="2">
    <source>
        <dbReference type="EMBL" id="OAF57210.1"/>
    </source>
</evidence>
<dbReference type="EMBL" id="KV441401">
    <property type="protein sequence ID" value="OAF57210.1"/>
    <property type="molecule type" value="Genomic_DNA"/>
</dbReference>
<protein>
    <recommendedName>
        <fullName evidence="1">Aminoglycoside phosphotransferase domain-containing protein</fullName>
    </recommendedName>
</protein>
<dbReference type="Gene3D" id="3.90.1200.10">
    <property type="match status" value="1"/>
</dbReference>
<name>A0A177A6C2_9PEZI</name>
<gene>
    <name evidence="2" type="ORF">VC83_05933</name>
</gene>
<reference evidence="2" key="1">
    <citation type="submission" date="2016-03" db="EMBL/GenBank/DDBJ databases">
        <title>Updated assembly of Pseudogymnoascus destructans, the fungus causing white-nose syndrome of bats.</title>
        <authorList>
            <person name="Palmer J.M."/>
            <person name="Drees K.P."/>
            <person name="Foster J.T."/>
            <person name="Lindner D.L."/>
        </authorList>
    </citation>
    <scope>NUCLEOTIDE SEQUENCE [LARGE SCALE GENOMIC DNA]</scope>
    <source>
        <strain evidence="2">20631-21</strain>
    </source>
</reference>
<dbReference type="InterPro" id="IPR002575">
    <property type="entry name" value="Aminoglycoside_PTrfase"/>
</dbReference>
<dbReference type="PANTHER" id="PTHR21310">
    <property type="entry name" value="AMINOGLYCOSIDE PHOSPHOTRANSFERASE-RELATED-RELATED"/>
    <property type="match status" value="1"/>
</dbReference>
<accession>A0A177A6C2</accession>
<feature type="domain" description="Aminoglycoside phosphotransferase" evidence="1">
    <location>
        <begin position="3"/>
        <end position="196"/>
    </location>
</feature>
<dbReference type="eggNOG" id="ENOG502SI0S">
    <property type="taxonomic scope" value="Eukaryota"/>
</dbReference>
<sequence>MAILRERSNIAVPRVFGYETNDSNPVGVAFILMEFLPGNVAMDVDGGYETHNGEIPPQHKTTFYNEVAQIQVEMASVRLSRIGTIIKCTDGSYDIGPLPDLGGPFDTETAFFEAWAAKAKFPKSSDIIRKSMNNGLVNEVLSSISEFPRRMKAVASRLSSCDNGPFPLWHPDFLHSNIIVDESYKILGVIDWEGACTVP</sequence>
<organism evidence="2">
    <name type="scientific">Pseudogymnoascus destructans</name>
    <dbReference type="NCBI Taxonomy" id="655981"/>
    <lineage>
        <taxon>Eukaryota</taxon>
        <taxon>Fungi</taxon>
        <taxon>Dikarya</taxon>
        <taxon>Ascomycota</taxon>
        <taxon>Pezizomycotina</taxon>
        <taxon>Leotiomycetes</taxon>
        <taxon>Thelebolales</taxon>
        <taxon>Thelebolaceae</taxon>
        <taxon>Pseudogymnoascus</taxon>
    </lineage>
</organism>
<dbReference type="SUPFAM" id="SSF56112">
    <property type="entry name" value="Protein kinase-like (PK-like)"/>
    <property type="match status" value="1"/>
</dbReference>
<dbReference type="AlphaFoldDB" id="A0A177A6C2"/>
<dbReference type="PANTHER" id="PTHR21310:SF15">
    <property type="entry name" value="AMINOGLYCOSIDE PHOSPHOTRANSFERASE DOMAIN-CONTAINING PROTEIN"/>
    <property type="match status" value="1"/>
</dbReference>
<dbReference type="Pfam" id="PF01636">
    <property type="entry name" value="APH"/>
    <property type="match status" value="1"/>
</dbReference>
<dbReference type="RefSeq" id="XP_024322501.1">
    <property type="nucleotide sequence ID" value="XM_024469540.1"/>
</dbReference>